<dbReference type="InterPro" id="IPR053967">
    <property type="entry name" value="LlgE_F_G-like_D1"/>
</dbReference>
<dbReference type="InterPro" id="IPR037925">
    <property type="entry name" value="FlgE/F/G-like"/>
</dbReference>
<dbReference type="Pfam" id="PF00460">
    <property type="entry name" value="Flg_bb_rod"/>
    <property type="match status" value="1"/>
</dbReference>
<evidence type="ECO:0000259" key="5">
    <source>
        <dbReference type="Pfam" id="PF22692"/>
    </source>
</evidence>
<dbReference type="InterPro" id="IPR010930">
    <property type="entry name" value="Flg_bb/hook_C_dom"/>
</dbReference>
<dbReference type="GO" id="GO:0071978">
    <property type="term" value="P:bacterial-type flagellum-dependent swarming motility"/>
    <property type="evidence" value="ECO:0007669"/>
    <property type="project" value="TreeGrafter"/>
</dbReference>
<comment type="caution">
    <text evidence="6">The sequence shown here is derived from an EMBL/GenBank/DDBJ whole genome shotgun (WGS) entry which is preliminary data.</text>
</comment>
<dbReference type="Pfam" id="PF06429">
    <property type="entry name" value="Flg_bbr_C"/>
    <property type="match status" value="1"/>
</dbReference>
<dbReference type="NCBIfam" id="TIGR03506">
    <property type="entry name" value="FlgEFG_subfam"/>
    <property type="match status" value="1"/>
</dbReference>
<protein>
    <submittedName>
        <fullName evidence="6">Uncharacterized protein</fullName>
    </submittedName>
</protein>
<dbReference type="EMBL" id="LZRT01000142">
    <property type="protein sequence ID" value="OUM84160.1"/>
    <property type="molecule type" value="Genomic_DNA"/>
</dbReference>
<organism evidence="6 7">
    <name type="scientific">Bacillus thermozeamaize</name>
    <dbReference type="NCBI Taxonomy" id="230954"/>
    <lineage>
        <taxon>Bacteria</taxon>
        <taxon>Bacillati</taxon>
        <taxon>Bacillota</taxon>
        <taxon>Bacilli</taxon>
        <taxon>Bacillales</taxon>
        <taxon>Bacillaceae</taxon>
        <taxon>Bacillus</taxon>
    </lineage>
</organism>
<feature type="domain" description="Flagellar basal body rod protein N-terminal" evidence="3">
    <location>
        <begin position="11"/>
        <end position="35"/>
    </location>
</feature>
<accession>A0A1Y3PA09</accession>
<evidence type="ECO:0000256" key="1">
    <source>
        <dbReference type="ARBA" id="ARBA00009677"/>
    </source>
</evidence>
<evidence type="ECO:0000313" key="6">
    <source>
        <dbReference type="EMBL" id="OUM84160.1"/>
    </source>
</evidence>
<evidence type="ECO:0000259" key="4">
    <source>
        <dbReference type="Pfam" id="PF06429"/>
    </source>
</evidence>
<evidence type="ECO:0000259" key="3">
    <source>
        <dbReference type="Pfam" id="PF00460"/>
    </source>
</evidence>
<gene>
    <name evidence="6" type="ORF">BAA01_04305</name>
</gene>
<comment type="similarity">
    <text evidence="1 2">Belongs to the flagella basal body rod proteins family.</text>
</comment>
<dbReference type="InterPro" id="IPR001444">
    <property type="entry name" value="Flag_bb_rod_N"/>
</dbReference>
<feature type="domain" description="Flagellar basal-body/hook protein C-terminal" evidence="4">
    <location>
        <begin position="233"/>
        <end position="278"/>
    </location>
</feature>
<dbReference type="InterPro" id="IPR020013">
    <property type="entry name" value="Flagellar_FlgE/F/G"/>
</dbReference>
<dbReference type="Pfam" id="PF22692">
    <property type="entry name" value="LlgE_F_G_D1"/>
    <property type="match status" value="1"/>
</dbReference>
<dbReference type="SUPFAM" id="SSF117143">
    <property type="entry name" value="Flagellar hook protein flgE"/>
    <property type="match status" value="1"/>
</dbReference>
<name>A0A1Y3PA09_9BACI</name>
<comment type="subcellular location">
    <subcellularLocation>
        <location evidence="2">Bacterial flagellum basal body</location>
    </subcellularLocation>
</comment>
<evidence type="ECO:0000313" key="7">
    <source>
        <dbReference type="Proteomes" id="UP000196475"/>
    </source>
</evidence>
<dbReference type="PANTHER" id="PTHR30435:SF19">
    <property type="entry name" value="FLAGELLAR BASAL-BODY ROD PROTEIN FLGG"/>
    <property type="match status" value="1"/>
</dbReference>
<dbReference type="Proteomes" id="UP000196475">
    <property type="component" value="Unassembled WGS sequence"/>
</dbReference>
<reference evidence="7" key="1">
    <citation type="submission" date="2016-06" db="EMBL/GenBank/DDBJ databases">
        <authorList>
            <person name="Nascimento L."/>
            <person name="Pereira R.V."/>
            <person name="Martins L.F."/>
            <person name="Quaggio R.B."/>
            <person name="Silva A.M."/>
            <person name="Setubal J.C."/>
        </authorList>
    </citation>
    <scope>NUCLEOTIDE SEQUENCE [LARGE SCALE GENOMIC DNA]</scope>
</reference>
<dbReference type="PANTHER" id="PTHR30435">
    <property type="entry name" value="FLAGELLAR PROTEIN"/>
    <property type="match status" value="1"/>
</dbReference>
<sequence length="280" mass="30779">MNPSVLMSAMAMRSSQQAIDITSHNLANLQTTGYKSREAAFGDLFLAYLQQPRQLGAQGRLTVEGLRQGNGVRLAGTLADWRAGQPLHTERELDWMIQGDAFFALEGADGETWYTRDGNFHLSPAGDGNWHLVTASGHRLLGTDGQPLVLPRFRKLIVDPQGRMTIERENGQVETLNQAISLVRFRSSDILESIGENRYRIPDAVLAGNQPGDPPVWEAIPIGMRGEGTVSIRQGYLEASNVDLAWEISQLMLAQRAYQLNAQVLSSADRLLGLANSLRG</sequence>
<proteinExistence type="inferred from homology"/>
<dbReference type="GO" id="GO:0009425">
    <property type="term" value="C:bacterial-type flagellum basal body"/>
    <property type="evidence" value="ECO:0007669"/>
    <property type="project" value="UniProtKB-SubCell"/>
</dbReference>
<keyword evidence="2" id="KW-0975">Bacterial flagellum</keyword>
<dbReference type="AlphaFoldDB" id="A0A1Y3PA09"/>
<evidence type="ECO:0000256" key="2">
    <source>
        <dbReference type="RuleBase" id="RU362116"/>
    </source>
</evidence>
<feature type="domain" description="Flagellar hook protein FlgE/F/G-like D1" evidence="5">
    <location>
        <begin position="96"/>
        <end position="162"/>
    </location>
</feature>